<proteinExistence type="predicted"/>
<dbReference type="PANTHER" id="PTHR19143:SF458">
    <property type="entry name" value="FIBRINOGEN C-TERMINAL DOMAIN-CONTAINING PROTEIN-RELATED"/>
    <property type="match status" value="1"/>
</dbReference>
<evidence type="ECO:0000256" key="1">
    <source>
        <dbReference type="ARBA" id="ARBA00023157"/>
    </source>
</evidence>
<organism evidence="4 5">
    <name type="scientific">Potamilus streckersoni</name>
    <dbReference type="NCBI Taxonomy" id="2493646"/>
    <lineage>
        <taxon>Eukaryota</taxon>
        <taxon>Metazoa</taxon>
        <taxon>Spiralia</taxon>
        <taxon>Lophotrochozoa</taxon>
        <taxon>Mollusca</taxon>
        <taxon>Bivalvia</taxon>
        <taxon>Autobranchia</taxon>
        <taxon>Heteroconchia</taxon>
        <taxon>Palaeoheterodonta</taxon>
        <taxon>Unionida</taxon>
        <taxon>Unionoidea</taxon>
        <taxon>Unionidae</taxon>
        <taxon>Ambleminae</taxon>
        <taxon>Lampsilini</taxon>
        <taxon>Potamilus</taxon>
    </lineage>
</organism>
<dbReference type="CDD" id="cd00087">
    <property type="entry name" value="FReD"/>
    <property type="match status" value="1"/>
</dbReference>
<dbReference type="InterPro" id="IPR014716">
    <property type="entry name" value="Fibrinogen_a/b/g_C_1"/>
</dbReference>
<evidence type="ECO:0000259" key="3">
    <source>
        <dbReference type="PROSITE" id="PS51406"/>
    </source>
</evidence>
<sequence length="318" mass="36097">MIVNSAYFIFLTYGLATNVFEATALENYFCERGRCRNLDSRICTKNMLWTVTQIRKSQCFLKCLSEECKSVFYNDFTQKCQGHSSFLNGVDDCRDEEGTKYYQKCTGKGPMNCKEVQCSGQNTTGIYTIYPADGSNGFSVRCDMDTEGGGWTVFQRRVNGSVDFYRTWADYKSGFGNLNTEFWLSLDYIHKLTSQENTTLRVDLITPGPPIHSSYALYSVFKVGDEKSSYGLKISGYSGVAGDSMYLHNGNKFSTRDKDNDLVGYSCAKTFFGGWWYNYCHQSNLNGLYGSVKFGEGIIWSTLSNFYVSMTFVEMKLK</sequence>
<reference evidence="4" key="1">
    <citation type="journal article" date="2021" name="Genome Biol. Evol.">
        <title>A High-Quality Reference Genome for a Parasitic Bivalve with Doubly Uniparental Inheritance (Bivalvia: Unionida).</title>
        <authorList>
            <person name="Smith C.H."/>
        </authorList>
    </citation>
    <scope>NUCLEOTIDE SEQUENCE</scope>
    <source>
        <strain evidence="4">CHS0354</strain>
    </source>
</reference>
<dbReference type="SMART" id="SM00186">
    <property type="entry name" value="FBG"/>
    <property type="match status" value="1"/>
</dbReference>
<gene>
    <name evidence="4" type="ORF">CHS0354_000061</name>
</gene>
<dbReference type="PROSITE" id="PS51406">
    <property type="entry name" value="FIBRINOGEN_C_2"/>
    <property type="match status" value="1"/>
</dbReference>
<name>A0AAE0RU72_9BIVA</name>
<dbReference type="InterPro" id="IPR036056">
    <property type="entry name" value="Fibrinogen-like_C"/>
</dbReference>
<accession>A0AAE0RU72</accession>
<keyword evidence="1" id="KW-1015">Disulfide bond</keyword>
<keyword evidence="5" id="KW-1185">Reference proteome</keyword>
<comment type="caution">
    <text evidence="4">The sequence shown here is derived from an EMBL/GenBank/DDBJ whole genome shotgun (WGS) entry which is preliminary data.</text>
</comment>
<reference evidence="4" key="3">
    <citation type="submission" date="2023-05" db="EMBL/GenBank/DDBJ databases">
        <authorList>
            <person name="Smith C.H."/>
        </authorList>
    </citation>
    <scope>NUCLEOTIDE SEQUENCE</scope>
    <source>
        <strain evidence="4">CHS0354</strain>
        <tissue evidence="4">Mantle</tissue>
    </source>
</reference>
<dbReference type="InterPro" id="IPR020837">
    <property type="entry name" value="Fibrinogen_CS"/>
</dbReference>
<dbReference type="SUPFAM" id="SSF56496">
    <property type="entry name" value="Fibrinogen C-terminal domain-like"/>
    <property type="match status" value="1"/>
</dbReference>
<reference evidence="4" key="2">
    <citation type="journal article" date="2021" name="Genome Biol. Evol.">
        <title>Developing a high-quality reference genome for a parasitic bivalve with doubly uniparental inheritance (Bivalvia: Unionida).</title>
        <authorList>
            <person name="Smith C.H."/>
        </authorList>
    </citation>
    <scope>NUCLEOTIDE SEQUENCE</scope>
    <source>
        <strain evidence="4">CHS0354</strain>
        <tissue evidence="4">Mantle</tissue>
    </source>
</reference>
<evidence type="ECO:0000256" key="2">
    <source>
        <dbReference type="SAM" id="SignalP"/>
    </source>
</evidence>
<protein>
    <recommendedName>
        <fullName evidence="3">Fibrinogen C-terminal domain-containing protein</fullName>
    </recommendedName>
</protein>
<keyword evidence="2" id="KW-0732">Signal</keyword>
<feature type="signal peptide" evidence="2">
    <location>
        <begin position="1"/>
        <end position="16"/>
    </location>
</feature>
<dbReference type="NCBIfam" id="NF040941">
    <property type="entry name" value="GGGWT_bact"/>
    <property type="match status" value="1"/>
</dbReference>
<dbReference type="Pfam" id="PF00147">
    <property type="entry name" value="Fibrinogen_C"/>
    <property type="match status" value="1"/>
</dbReference>
<dbReference type="PANTHER" id="PTHR19143">
    <property type="entry name" value="FIBRINOGEN/TENASCIN/ANGIOPOEITIN"/>
    <property type="match status" value="1"/>
</dbReference>
<dbReference type="FunFam" id="3.90.215.10:FF:000001">
    <property type="entry name" value="Tenascin isoform 1"/>
    <property type="match status" value="1"/>
</dbReference>
<dbReference type="InterPro" id="IPR002181">
    <property type="entry name" value="Fibrinogen_a/b/g_C_dom"/>
</dbReference>
<feature type="domain" description="Fibrinogen C-terminal" evidence="3">
    <location>
        <begin position="104"/>
        <end position="318"/>
    </location>
</feature>
<dbReference type="Proteomes" id="UP001195483">
    <property type="component" value="Unassembled WGS sequence"/>
</dbReference>
<feature type="chain" id="PRO_5042019370" description="Fibrinogen C-terminal domain-containing protein" evidence="2">
    <location>
        <begin position="17"/>
        <end position="318"/>
    </location>
</feature>
<dbReference type="GO" id="GO:0005615">
    <property type="term" value="C:extracellular space"/>
    <property type="evidence" value="ECO:0007669"/>
    <property type="project" value="TreeGrafter"/>
</dbReference>
<dbReference type="Gene3D" id="3.90.215.10">
    <property type="entry name" value="Gamma Fibrinogen, chain A, domain 1"/>
    <property type="match status" value="1"/>
</dbReference>
<dbReference type="EMBL" id="JAEAOA010000034">
    <property type="protein sequence ID" value="KAK3579681.1"/>
    <property type="molecule type" value="Genomic_DNA"/>
</dbReference>
<evidence type="ECO:0000313" key="5">
    <source>
        <dbReference type="Proteomes" id="UP001195483"/>
    </source>
</evidence>
<dbReference type="AlphaFoldDB" id="A0AAE0RU72"/>
<evidence type="ECO:0000313" key="4">
    <source>
        <dbReference type="EMBL" id="KAK3579681.1"/>
    </source>
</evidence>
<dbReference type="InterPro" id="IPR050373">
    <property type="entry name" value="Fibrinogen_C-term_domain"/>
</dbReference>
<dbReference type="PROSITE" id="PS00514">
    <property type="entry name" value="FIBRINOGEN_C_1"/>
    <property type="match status" value="1"/>
</dbReference>